<dbReference type="AlphaFoldDB" id="A0A2G2YP23"/>
<keyword evidence="4" id="KW-1185">Reference proteome</keyword>
<dbReference type="Gramene" id="PHT71499">
    <property type="protein sequence ID" value="PHT71499"/>
    <property type="gene ID" value="T459_26603"/>
</dbReference>
<dbReference type="STRING" id="4072.A0A2G2YP23"/>
<keyword evidence="1" id="KW-0611">Plant defense</keyword>
<protein>
    <recommendedName>
        <fullName evidence="2">Disease resistance protein At4g27190-like leucine-rich repeats domain-containing protein</fullName>
    </recommendedName>
</protein>
<accession>A0A2G2YP23</accession>
<proteinExistence type="predicted"/>
<evidence type="ECO:0000256" key="1">
    <source>
        <dbReference type="ARBA" id="ARBA00022821"/>
    </source>
</evidence>
<dbReference type="Gene3D" id="3.80.10.10">
    <property type="entry name" value="Ribonuclease Inhibitor"/>
    <property type="match status" value="2"/>
</dbReference>
<reference evidence="3 4" key="1">
    <citation type="journal article" date="2014" name="Nat. Genet.">
        <title>Genome sequence of the hot pepper provides insights into the evolution of pungency in Capsicum species.</title>
        <authorList>
            <person name="Kim S."/>
            <person name="Park M."/>
            <person name="Yeom S.I."/>
            <person name="Kim Y.M."/>
            <person name="Lee J.M."/>
            <person name="Lee H.A."/>
            <person name="Seo E."/>
            <person name="Choi J."/>
            <person name="Cheong K."/>
            <person name="Kim K.T."/>
            <person name="Jung K."/>
            <person name="Lee G.W."/>
            <person name="Oh S.K."/>
            <person name="Bae C."/>
            <person name="Kim S.B."/>
            <person name="Lee H.Y."/>
            <person name="Kim S.Y."/>
            <person name="Kim M.S."/>
            <person name="Kang B.C."/>
            <person name="Jo Y.D."/>
            <person name="Yang H.B."/>
            <person name="Jeong H.J."/>
            <person name="Kang W.H."/>
            <person name="Kwon J.K."/>
            <person name="Shin C."/>
            <person name="Lim J.Y."/>
            <person name="Park J.H."/>
            <person name="Huh J.H."/>
            <person name="Kim J.S."/>
            <person name="Kim B.D."/>
            <person name="Cohen O."/>
            <person name="Paran I."/>
            <person name="Suh M.C."/>
            <person name="Lee S.B."/>
            <person name="Kim Y.K."/>
            <person name="Shin Y."/>
            <person name="Noh S.J."/>
            <person name="Park J."/>
            <person name="Seo Y.S."/>
            <person name="Kwon S.Y."/>
            <person name="Kim H.A."/>
            <person name="Park J.M."/>
            <person name="Kim H.J."/>
            <person name="Choi S.B."/>
            <person name="Bosland P.W."/>
            <person name="Reeves G."/>
            <person name="Jo S.H."/>
            <person name="Lee B.W."/>
            <person name="Cho H.T."/>
            <person name="Choi H.S."/>
            <person name="Lee M.S."/>
            <person name="Yu Y."/>
            <person name="Do Choi Y."/>
            <person name="Park B.S."/>
            <person name="van Deynze A."/>
            <person name="Ashrafi H."/>
            <person name="Hill T."/>
            <person name="Kim W.T."/>
            <person name="Pai H.S."/>
            <person name="Ahn H.K."/>
            <person name="Yeam I."/>
            <person name="Giovannoni J.J."/>
            <person name="Rose J.K."/>
            <person name="Sorensen I."/>
            <person name="Lee S.J."/>
            <person name="Kim R.W."/>
            <person name="Choi I.Y."/>
            <person name="Choi B.S."/>
            <person name="Lim J.S."/>
            <person name="Lee Y.H."/>
            <person name="Choi D."/>
        </authorList>
    </citation>
    <scope>NUCLEOTIDE SEQUENCE [LARGE SCALE GENOMIC DNA]</scope>
    <source>
        <strain evidence="4">cv. CM334</strain>
    </source>
</reference>
<feature type="domain" description="Disease resistance protein At4g27190-like leucine-rich repeats" evidence="2">
    <location>
        <begin position="22"/>
        <end position="150"/>
    </location>
</feature>
<evidence type="ECO:0000313" key="4">
    <source>
        <dbReference type="Proteomes" id="UP000222542"/>
    </source>
</evidence>
<dbReference type="InterPro" id="IPR032675">
    <property type="entry name" value="LRR_dom_sf"/>
</dbReference>
<dbReference type="InterPro" id="IPR057135">
    <property type="entry name" value="At4g27190-like_LRR"/>
</dbReference>
<dbReference type="Proteomes" id="UP000222542">
    <property type="component" value="Unassembled WGS sequence"/>
</dbReference>
<dbReference type="PANTHER" id="PTHR33463">
    <property type="entry name" value="NB-ARC DOMAIN-CONTAINING PROTEIN-RELATED"/>
    <property type="match status" value="1"/>
</dbReference>
<evidence type="ECO:0000313" key="3">
    <source>
        <dbReference type="EMBL" id="PHT71499.1"/>
    </source>
</evidence>
<dbReference type="SUPFAM" id="SSF52047">
    <property type="entry name" value="RNI-like"/>
    <property type="match status" value="2"/>
</dbReference>
<comment type="caution">
    <text evidence="3">The sequence shown here is derived from an EMBL/GenBank/DDBJ whole genome shotgun (WGS) entry which is preliminary data.</text>
</comment>
<gene>
    <name evidence="3" type="ORF">T459_26603</name>
</gene>
<dbReference type="Pfam" id="PF23247">
    <property type="entry name" value="LRR_RPS2"/>
    <property type="match status" value="2"/>
</dbReference>
<dbReference type="InterPro" id="IPR050905">
    <property type="entry name" value="Plant_NBS-LRR"/>
</dbReference>
<dbReference type="EMBL" id="AYRZ02000010">
    <property type="protein sequence ID" value="PHT71499.1"/>
    <property type="molecule type" value="Genomic_DNA"/>
</dbReference>
<dbReference type="PANTHER" id="PTHR33463:SF198">
    <property type="entry name" value="RPP4C3"/>
    <property type="match status" value="1"/>
</dbReference>
<name>A0A2G2YP23_CAPAN</name>
<organism evidence="3 4">
    <name type="scientific">Capsicum annuum</name>
    <name type="common">Capsicum pepper</name>
    <dbReference type="NCBI Taxonomy" id="4072"/>
    <lineage>
        <taxon>Eukaryota</taxon>
        <taxon>Viridiplantae</taxon>
        <taxon>Streptophyta</taxon>
        <taxon>Embryophyta</taxon>
        <taxon>Tracheophyta</taxon>
        <taxon>Spermatophyta</taxon>
        <taxon>Magnoliopsida</taxon>
        <taxon>eudicotyledons</taxon>
        <taxon>Gunneridae</taxon>
        <taxon>Pentapetalae</taxon>
        <taxon>asterids</taxon>
        <taxon>lamiids</taxon>
        <taxon>Solanales</taxon>
        <taxon>Solanaceae</taxon>
        <taxon>Solanoideae</taxon>
        <taxon>Capsiceae</taxon>
        <taxon>Capsicum</taxon>
    </lineage>
</organism>
<feature type="domain" description="Disease resistance protein At4g27190-like leucine-rich repeats" evidence="2">
    <location>
        <begin position="183"/>
        <end position="320"/>
    </location>
</feature>
<sequence length="403" mass="46342">MLNLNGIDTSFLQLFQVSSPNLENLSIIAAKNITDLCSHQLPTAYFRKLRSLKVWNCGKLRNLMSPSVAKGLLNLRMLYIYCCQLMEEVITEEEQQGEEIMTNEPLFPQLDELILSKLPKLGHFFLTKHALEFPFLKLEKIRDCPKMKTFVQQRSVSTSSLKSVNNDDEVKVDFNSKVSCPNLKELELDGANCITALCFHQLSMGYFSKLEKLEVRRCRELRNLMSPSVARGLLNLRKLWIKSCQSMEEVITEEEQEGDEIMWNEPLFPRLEDLYLNDLPKLGHFILTKQALEFPFLKEVDINECPKLKTFIQQETVSTLNLESVKNDDELKVVDLNKAMFNSKVTCPNLKYLVLYEANSITALCSHQLPTAYFSKLERLEVRDCGKLRNLMSPSVARGLLNL</sequence>
<evidence type="ECO:0000259" key="2">
    <source>
        <dbReference type="Pfam" id="PF23247"/>
    </source>
</evidence>
<reference evidence="3 4" key="2">
    <citation type="journal article" date="2017" name="Genome Biol.">
        <title>New reference genome sequences of hot pepper reveal the massive evolution of plant disease-resistance genes by retroduplication.</title>
        <authorList>
            <person name="Kim S."/>
            <person name="Park J."/>
            <person name="Yeom S.I."/>
            <person name="Kim Y.M."/>
            <person name="Seo E."/>
            <person name="Kim K.T."/>
            <person name="Kim M.S."/>
            <person name="Lee J.M."/>
            <person name="Cheong K."/>
            <person name="Shin H.S."/>
            <person name="Kim S.B."/>
            <person name="Han K."/>
            <person name="Lee J."/>
            <person name="Park M."/>
            <person name="Lee H.A."/>
            <person name="Lee H.Y."/>
            <person name="Lee Y."/>
            <person name="Oh S."/>
            <person name="Lee J.H."/>
            <person name="Choi E."/>
            <person name="Choi E."/>
            <person name="Lee S.E."/>
            <person name="Jeon J."/>
            <person name="Kim H."/>
            <person name="Choi G."/>
            <person name="Song H."/>
            <person name="Lee J."/>
            <person name="Lee S.C."/>
            <person name="Kwon J.K."/>
            <person name="Lee H.Y."/>
            <person name="Koo N."/>
            <person name="Hong Y."/>
            <person name="Kim R.W."/>
            <person name="Kang W.H."/>
            <person name="Huh J.H."/>
            <person name="Kang B.C."/>
            <person name="Yang T.J."/>
            <person name="Lee Y.H."/>
            <person name="Bennetzen J.L."/>
            <person name="Choi D."/>
        </authorList>
    </citation>
    <scope>NUCLEOTIDE SEQUENCE [LARGE SCALE GENOMIC DNA]</scope>
    <source>
        <strain evidence="4">cv. CM334</strain>
    </source>
</reference>